<keyword evidence="1" id="KW-0472">Membrane</keyword>
<dbReference type="EnsemblMetazoa" id="XM_030982167">
    <property type="protein sequence ID" value="XP_030838027"/>
    <property type="gene ID" value="LOC115922717"/>
</dbReference>
<evidence type="ECO:0000313" key="4">
    <source>
        <dbReference type="Proteomes" id="UP000007110"/>
    </source>
</evidence>
<dbReference type="RefSeq" id="XP_030838027.1">
    <property type="nucleotide sequence ID" value="XM_030982167.1"/>
</dbReference>
<dbReference type="EnsemblMetazoa" id="XM_030982166">
    <property type="protein sequence ID" value="XP_030838026"/>
    <property type="gene ID" value="LOC115922717"/>
</dbReference>
<dbReference type="KEGG" id="spu:115922717"/>
<protein>
    <submittedName>
        <fullName evidence="3">Uncharacterized protein</fullName>
    </submittedName>
</protein>
<evidence type="ECO:0000256" key="2">
    <source>
        <dbReference type="SAM" id="SignalP"/>
    </source>
</evidence>
<reference evidence="3" key="2">
    <citation type="submission" date="2021-01" db="UniProtKB">
        <authorList>
            <consortium name="EnsemblMetazoa"/>
        </authorList>
    </citation>
    <scope>IDENTIFICATION</scope>
</reference>
<organism evidence="3 4">
    <name type="scientific">Strongylocentrotus purpuratus</name>
    <name type="common">Purple sea urchin</name>
    <dbReference type="NCBI Taxonomy" id="7668"/>
    <lineage>
        <taxon>Eukaryota</taxon>
        <taxon>Metazoa</taxon>
        <taxon>Echinodermata</taxon>
        <taxon>Eleutherozoa</taxon>
        <taxon>Echinozoa</taxon>
        <taxon>Echinoidea</taxon>
        <taxon>Euechinoidea</taxon>
        <taxon>Echinacea</taxon>
        <taxon>Camarodonta</taxon>
        <taxon>Echinidea</taxon>
        <taxon>Strongylocentrotidae</taxon>
        <taxon>Strongylocentrotus</taxon>
    </lineage>
</organism>
<proteinExistence type="predicted"/>
<feature type="signal peptide" evidence="2">
    <location>
        <begin position="1"/>
        <end position="26"/>
    </location>
</feature>
<keyword evidence="1" id="KW-0812">Transmembrane</keyword>
<keyword evidence="2" id="KW-0732">Signal</keyword>
<dbReference type="AlphaFoldDB" id="A0A7M7NMP3"/>
<feature type="transmembrane region" description="Helical" evidence="1">
    <location>
        <begin position="271"/>
        <end position="292"/>
    </location>
</feature>
<keyword evidence="1" id="KW-1133">Transmembrane helix</keyword>
<reference evidence="4" key="1">
    <citation type="submission" date="2015-02" db="EMBL/GenBank/DDBJ databases">
        <title>Genome sequencing for Strongylocentrotus purpuratus.</title>
        <authorList>
            <person name="Murali S."/>
            <person name="Liu Y."/>
            <person name="Vee V."/>
            <person name="English A."/>
            <person name="Wang M."/>
            <person name="Skinner E."/>
            <person name="Han Y."/>
            <person name="Muzny D.M."/>
            <person name="Worley K.C."/>
            <person name="Gibbs R.A."/>
        </authorList>
    </citation>
    <scope>NUCLEOTIDE SEQUENCE</scope>
</reference>
<dbReference type="GeneID" id="115922717"/>
<dbReference type="RefSeq" id="XP_030838026.1">
    <property type="nucleotide sequence ID" value="XM_030982166.1"/>
</dbReference>
<sequence>MARRSGVSSKISTVIVVLFSLTFSKGDITRVSAMVGEEKQLHFSYPCDSTRVTLRNGIWAPFYDSTNPDSLSLPENKKLAFRIKNESNICLLQLKIYPVLRSDEGGYILTAYAGDGNILEDTRVGLRVDYPPGKASCGWEEETVADDWRLLECTAWFVSLLGEIVCYQNEIRVPPVRKPRDRDGILEHTMWVRFSQPAFCCALLVGQPVDRCKCNDYTWAGFSNLTEPCPVAVVTTHQGASTSSQSPTSIPTKEATQKAKKNHWSNVVTHVIYLFVIGILIIIIGICLVLSIREACKVEKISK</sequence>
<evidence type="ECO:0000313" key="3">
    <source>
        <dbReference type="EnsemblMetazoa" id="XP_030838026"/>
    </source>
</evidence>
<dbReference type="InParanoid" id="A0A7M7NMP3"/>
<evidence type="ECO:0000256" key="1">
    <source>
        <dbReference type="SAM" id="Phobius"/>
    </source>
</evidence>
<accession>A0A7M7NMP3</accession>
<feature type="chain" id="PRO_5033597259" evidence="2">
    <location>
        <begin position="27"/>
        <end position="303"/>
    </location>
</feature>
<dbReference type="Proteomes" id="UP000007110">
    <property type="component" value="Unassembled WGS sequence"/>
</dbReference>
<keyword evidence="4" id="KW-1185">Reference proteome</keyword>
<name>A0A7M7NMP3_STRPU</name>